<keyword evidence="8" id="KW-1133">Transmembrane helix</keyword>
<dbReference type="SUPFAM" id="SSF52172">
    <property type="entry name" value="CheY-like"/>
    <property type="match status" value="1"/>
</dbReference>
<dbReference type="HOGENOM" id="CLU_1057193_0_0_0"/>
<dbReference type="InterPro" id="IPR001789">
    <property type="entry name" value="Sig_transdc_resp-reg_receiver"/>
</dbReference>
<dbReference type="Gene3D" id="3.40.50.2300">
    <property type="match status" value="1"/>
</dbReference>
<dbReference type="eggNOG" id="COG1426">
    <property type="taxonomic scope" value="Bacteria"/>
</dbReference>
<evidence type="ECO:0000256" key="6">
    <source>
        <dbReference type="PROSITE-ProRule" id="PRU00169"/>
    </source>
</evidence>
<dbReference type="InterPro" id="IPR039420">
    <property type="entry name" value="WalR-like"/>
</dbReference>
<evidence type="ECO:0000256" key="8">
    <source>
        <dbReference type="SAM" id="Phobius"/>
    </source>
</evidence>
<dbReference type="Gene3D" id="6.10.250.690">
    <property type="match status" value="1"/>
</dbReference>
<dbReference type="Pfam" id="PF13413">
    <property type="entry name" value="HTH_25"/>
    <property type="match status" value="1"/>
</dbReference>
<proteinExistence type="predicted"/>
<evidence type="ECO:0000313" key="11">
    <source>
        <dbReference type="Proteomes" id="UP000000263"/>
    </source>
</evidence>
<evidence type="ECO:0000256" key="2">
    <source>
        <dbReference type="ARBA" id="ARBA00023012"/>
    </source>
</evidence>
<dbReference type="PANTHER" id="PTHR48111">
    <property type="entry name" value="REGULATOR OF RPOS"/>
    <property type="match status" value="1"/>
</dbReference>
<dbReference type="Pfam" id="PF00072">
    <property type="entry name" value="Response_reg"/>
    <property type="match status" value="1"/>
</dbReference>
<dbReference type="Gene3D" id="1.10.260.40">
    <property type="entry name" value="lambda repressor-like DNA-binding domains"/>
    <property type="match status" value="1"/>
</dbReference>
<feature type="domain" description="Response regulatory" evidence="9">
    <location>
        <begin position="7"/>
        <end position="120"/>
    </location>
</feature>
<dbReference type="AlphaFoldDB" id="A7NFA3"/>
<dbReference type="Proteomes" id="UP000000263">
    <property type="component" value="Chromosome"/>
</dbReference>
<keyword evidence="2" id="KW-0902">Two-component regulatory system</keyword>
<dbReference type="GO" id="GO:0005829">
    <property type="term" value="C:cytosol"/>
    <property type="evidence" value="ECO:0007669"/>
    <property type="project" value="TreeGrafter"/>
</dbReference>
<dbReference type="RefSeq" id="WP_012120793.1">
    <property type="nucleotide sequence ID" value="NC_009767.1"/>
</dbReference>
<dbReference type="CDD" id="cd17574">
    <property type="entry name" value="REC_OmpR"/>
    <property type="match status" value="1"/>
</dbReference>
<organism evidence="10 11">
    <name type="scientific">Roseiflexus castenholzii (strain DSM 13941 / HLO8)</name>
    <dbReference type="NCBI Taxonomy" id="383372"/>
    <lineage>
        <taxon>Bacteria</taxon>
        <taxon>Bacillati</taxon>
        <taxon>Chloroflexota</taxon>
        <taxon>Chloroflexia</taxon>
        <taxon>Chloroflexales</taxon>
        <taxon>Roseiflexineae</taxon>
        <taxon>Roseiflexaceae</taxon>
        <taxon>Roseiflexus</taxon>
    </lineage>
</organism>
<protein>
    <submittedName>
        <fullName evidence="10">Response regulator receiver protein</fullName>
    </submittedName>
</protein>
<keyword evidence="1 6" id="KW-0597">Phosphoprotein</keyword>
<dbReference type="SMART" id="SM00448">
    <property type="entry name" value="REC"/>
    <property type="match status" value="1"/>
</dbReference>
<feature type="region of interest" description="Disordered" evidence="7">
    <location>
        <begin position="123"/>
        <end position="167"/>
    </location>
</feature>
<dbReference type="GO" id="GO:0000976">
    <property type="term" value="F:transcription cis-regulatory region binding"/>
    <property type="evidence" value="ECO:0007669"/>
    <property type="project" value="TreeGrafter"/>
</dbReference>
<gene>
    <name evidence="10" type="ordered locus">Rcas_2286</name>
</gene>
<keyword evidence="5" id="KW-0804">Transcription</keyword>
<accession>A7NFA3</accession>
<dbReference type="GO" id="GO:0000156">
    <property type="term" value="F:phosphorelay response regulator activity"/>
    <property type="evidence" value="ECO:0007669"/>
    <property type="project" value="TreeGrafter"/>
</dbReference>
<dbReference type="STRING" id="383372.Rcas_2286"/>
<dbReference type="FunFam" id="3.40.50.2300:FF:000001">
    <property type="entry name" value="DNA-binding response regulator PhoB"/>
    <property type="match status" value="1"/>
</dbReference>
<keyword evidence="4" id="KW-0238">DNA-binding</keyword>
<dbReference type="GO" id="GO:0032993">
    <property type="term" value="C:protein-DNA complex"/>
    <property type="evidence" value="ECO:0007669"/>
    <property type="project" value="TreeGrafter"/>
</dbReference>
<evidence type="ECO:0000256" key="3">
    <source>
        <dbReference type="ARBA" id="ARBA00023015"/>
    </source>
</evidence>
<evidence type="ECO:0000313" key="10">
    <source>
        <dbReference type="EMBL" id="ABU58369.1"/>
    </source>
</evidence>
<name>A7NFA3_ROSCS</name>
<dbReference type="KEGG" id="rca:Rcas_2286"/>
<dbReference type="PANTHER" id="PTHR48111:SF1">
    <property type="entry name" value="TWO-COMPONENT RESPONSE REGULATOR ORR33"/>
    <property type="match status" value="1"/>
</dbReference>
<dbReference type="InterPro" id="IPR010982">
    <property type="entry name" value="Lambda_DNA-bd_dom_sf"/>
</dbReference>
<keyword evidence="11" id="KW-1185">Reference proteome</keyword>
<keyword evidence="3" id="KW-0805">Transcription regulation</keyword>
<feature type="modified residue" description="4-aspartylphosphate" evidence="6">
    <location>
        <position position="56"/>
    </location>
</feature>
<keyword evidence="8" id="KW-0472">Membrane</keyword>
<evidence type="ECO:0000259" key="9">
    <source>
        <dbReference type="PROSITE" id="PS50110"/>
    </source>
</evidence>
<evidence type="ECO:0000256" key="4">
    <source>
        <dbReference type="ARBA" id="ARBA00023125"/>
    </source>
</evidence>
<feature type="transmembrane region" description="Helical" evidence="8">
    <location>
        <begin position="241"/>
        <end position="262"/>
    </location>
</feature>
<dbReference type="EMBL" id="CP000804">
    <property type="protein sequence ID" value="ABU58369.1"/>
    <property type="molecule type" value="Genomic_DNA"/>
</dbReference>
<evidence type="ECO:0000256" key="1">
    <source>
        <dbReference type="ARBA" id="ARBA00022553"/>
    </source>
</evidence>
<evidence type="ECO:0000256" key="7">
    <source>
        <dbReference type="SAM" id="MobiDB-lite"/>
    </source>
</evidence>
<dbReference type="eggNOG" id="COG0745">
    <property type="taxonomic scope" value="Bacteria"/>
</dbReference>
<dbReference type="PROSITE" id="PS50110">
    <property type="entry name" value="RESPONSE_REGULATORY"/>
    <property type="match status" value="1"/>
</dbReference>
<reference evidence="10 11" key="1">
    <citation type="submission" date="2007-08" db="EMBL/GenBank/DDBJ databases">
        <title>Complete sequence of Roseiflexus castenholzii DSM 13941.</title>
        <authorList>
            <consortium name="US DOE Joint Genome Institute"/>
            <person name="Copeland A."/>
            <person name="Lucas S."/>
            <person name="Lapidus A."/>
            <person name="Barry K."/>
            <person name="Glavina del Rio T."/>
            <person name="Dalin E."/>
            <person name="Tice H."/>
            <person name="Pitluck S."/>
            <person name="Thompson L.S."/>
            <person name="Brettin T."/>
            <person name="Bruce D."/>
            <person name="Detter J.C."/>
            <person name="Han C."/>
            <person name="Tapia R."/>
            <person name="Schmutz J."/>
            <person name="Larimer F."/>
            <person name="Land M."/>
            <person name="Hauser L."/>
            <person name="Kyrpides N."/>
            <person name="Mikhailova N."/>
            <person name="Bryant D.A."/>
            <person name="Hanada S."/>
            <person name="Tsukatani Y."/>
            <person name="Richardson P."/>
        </authorList>
    </citation>
    <scope>NUCLEOTIDE SEQUENCE [LARGE SCALE GENOMIC DNA]</scope>
    <source>
        <strain evidence="11">DSM 13941 / HLO8</strain>
    </source>
</reference>
<evidence type="ECO:0000256" key="5">
    <source>
        <dbReference type="ARBA" id="ARBA00023163"/>
    </source>
</evidence>
<dbReference type="InterPro" id="IPR011006">
    <property type="entry name" value="CheY-like_superfamily"/>
</dbReference>
<dbReference type="GO" id="GO:0006355">
    <property type="term" value="P:regulation of DNA-templated transcription"/>
    <property type="evidence" value="ECO:0007669"/>
    <property type="project" value="TreeGrafter"/>
</dbReference>
<sequence>MNIMSATIMVVDDDPAISTLISHQLRSLGYRTVCLRDGLQALQQMAIIQPDLVLLDVMMPHMSGWDICRQIRACSEAPIILLTAKDADADVINGLNAGADDYVTKPYRIAQLHARIEAALRRSVQRTRPRPAARVGSASDGSRLSPPAPSAPQTLETAPTKPPVTTPRLRLGATLREERLRRGVSLYQAEQICRVRWDYLQAIEQEQWEYVPQARRQAAIRAYAAYLGVPLRYPQPRRASLASVAAPLVAVALMLVVVVVYFL</sequence>
<keyword evidence="8" id="KW-0812">Transmembrane</keyword>